<evidence type="ECO:0000313" key="3">
    <source>
        <dbReference type="Proteomes" id="UP000625527"/>
    </source>
</evidence>
<organism evidence="2 3">
    <name type="scientific">Myceligenerans pegani</name>
    <dbReference type="NCBI Taxonomy" id="2776917"/>
    <lineage>
        <taxon>Bacteria</taxon>
        <taxon>Bacillati</taxon>
        <taxon>Actinomycetota</taxon>
        <taxon>Actinomycetes</taxon>
        <taxon>Micrococcales</taxon>
        <taxon>Promicromonosporaceae</taxon>
        <taxon>Myceligenerans</taxon>
    </lineage>
</organism>
<keyword evidence="1" id="KW-0472">Membrane</keyword>
<comment type="caution">
    <text evidence="2">The sequence shown here is derived from an EMBL/GenBank/DDBJ whole genome shotgun (WGS) entry which is preliminary data.</text>
</comment>
<keyword evidence="1" id="KW-0812">Transmembrane</keyword>
<reference evidence="2 3" key="1">
    <citation type="submission" date="2020-10" db="EMBL/GenBank/DDBJ databases">
        <title>Myceligenerans pegani sp. nov., an endophytic actinomycete isolated from Peganum harmala L. in Xinjiang, China.</title>
        <authorList>
            <person name="Xin L."/>
        </authorList>
    </citation>
    <scope>NUCLEOTIDE SEQUENCE [LARGE SCALE GENOMIC DNA]</scope>
    <source>
        <strain evidence="2 3">TRM65318</strain>
    </source>
</reference>
<name>A0ABR9N4Y5_9MICO</name>
<gene>
    <name evidence="2" type="ORF">IHE71_21815</name>
</gene>
<dbReference type="Proteomes" id="UP000625527">
    <property type="component" value="Unassembled WGS sequence"/>
</dbReference>
<protein>
    <submittedName>
        <fullName evidence="2">Uncharacterized protein</fullName>
    </submittedName>
</protein>
<evidence type="ECO:0000256" key="1">
    <source>
        <dbReference type="SAM" id="Phobius"/>
    </source>
</evidence>
<feature type="transmembrane region" description="Helical" evidence="1">
    <location>
        <begin position="12"/>
        <end position="32"/>
    </location>
</feature>
<proteinExistence type="predicted"/>
<dbReference type="RefSeq" id="WP_192864869.1">
    <property type="nucleotide sequence ID" value="NZ_JADAQT010000108.1"/>
</dbReference>
<dbReference type="EMBL" id="JADAQT010000108">
    <property type="protein sequence ID" value="MBE1878336.1"/>
    <property type="molecule type" value="Genomic_DNA"/>
</dbReference>
<evidence type="ECO:0000313" key="2">
    <source>
        <dbReference type="EMBL" id="MBE1878336.1"/>
    </source>
</evidence>
<feature type="transmembrane region" description="Helical" evidence="1">
    <location>
        <begin position="38"/>
        <end position="55"/>
    </location>
</feature>
<keyword evidence="1" id="KW-1133">Transmembrane helix</keyword>
<keyword evidence="3" id="KW-1185">Reference proteome</keyword>
<accession>A0ABR9N4Y5</accession>
<sequence length="78" mass="8254">MTPRATRTAIRAIHVALGLCVGAVVYAPATWIDPLRGALGAVVVPLLVVTGVTLWQQARLRRLVSSLARRPRTGAAAE</sequence>